<proteinExistence type="predicted"/>
<evidence type="ECO:0000256" key="1">
    <source>
        <dbReference type="SAM" id="Coils"/>
    </source>
</evidence>
<keyword evidence="3" id="KW-1185">Reference proteome</keyword>
<gene>
    <name evidence="2" type="ORF">THAOC_02618</name>
</gene>
<protein>
    <submittedName>
        <fullName evidence="2">Uncharacterized protein</fullName>
    </submittedName>
</protein>
<name>K0TEZ7_THAOC</name>
<dbReference type="EMBL" id="AGNL01002813">
    <property type="protein sequence ID" value="EJK75654.1"/>
    <property type="molecule type" value="Genomic_DNA"/>
</dbReference>
<keyword evidence="1" id="KW-0175">Coiled coil</keyword>
<feature type="coiled-coil region" evidence="1">
    <location>
        <begin position="11"/>
        <end position="56"/>
    </location>
</feature>
<evidence type="ECO:0000313" key="3">
    <source>
        <dbReference type="Proteomes" id="UP000266841"/>
    </source>
</evidence>
<dbReference type="AlphaFoldDB" id="K0TEZ7"/>
<feature type="coiled-coil region" evidence="1">
    <location>
        <begin position="91"/>
        <end position="118"/>
    </location>
</feature>
<reference evidence="2 3" key="1">
    <citation type="journal article" date="2012" name="Genome Biol.">
        <title>Genome and low-iron response of an oceanic diatom adapted to chronic iron limitation.</title>
        <authorList>
            <person name="Lommer M."/>
            <person name="Specht M."/>
            <person name="Roy A.S."/>
            <person name="Kraemer L."/>
            <person name="Andreson R."/>
            <person name="Gutowska M.A."/>
            <person name="Wolf J."/>
            <person name="Bergner S.V."/>
            <person name="Schilhabel M.B."/>
            <person name="Klostermeier U.C."/>
            <person name="Beiko R.G."/>
            <person name="Rosenstiel P."/>
            <person name="Hippler M."/>
            <person name="Laroche J."/>
        </authorList>
    </citation>
    <scope>NUCLEOTIDE SEQUENCE [LARGE SCALE GENOMIC DNA]</scope>
    <source>
        <strain evidence="2 3">CCMP1005</strain>
    </source>
</reference>
<accession>K0TEZ7</accession>
<sequence>MSFNVQQFQLLQNETQKYKSQAAQADMLRRRELEAIKQLQQTQIALEQELVEANAAHGEEMRKLKHNQEASDFRAPVSHKDSTLTPTKGIEEQERAEKKKWCNEIESLSTEIEHLLQQREDRKIMSLMGSDQIKWLIEMKLSPQAIQGNAKLMSVADNLRKELPRLIELEKRGQTGKHNLKTIKTILDTLRARFLAENSNYSQQDLARLEEKWAQHQSDQFDANTKDVRPGHMHLFYDAHQQESDIQPQHDHAMMDVDSQQEDNGMDAVENADHKGTTGYAC</sequence>
<dbReference type="Proteomes" id="UP000266841">
    <property type="component" value="Unassembled WGS sequence"/>
</dbReference>
<comment type="caution">
    <text evidence="2">The sequence shown here is derived from an EMBL/GenBank/DDBJ whole genome shotgun (WGS) entry which is preliminary data.</text>
</comment>
<organism evidence="2 3">
    <name type="scientific">Thalassiosira oceanica</name>
    <name type="common">Marine diatom</name>
    <dbReference type="NCBI Taxonomy" id="159749"/>
    <lineage>
        <taxon>Eukaryota</taxon>
        <taxon>Sar</taxon>
        <taxon>Stramenopiles</taxon>
        <taxon>Ochrophyta</taxon>
        <taxon>Bacillariophyta</taxon>
        <taxon>Coscinodiscophyceae</taxon>
        <taxon>Thalassiosirophycidae</taxon>
        <taxon>Thalassiosirales</taxon>
        <taxon>Thalassiosiraceae</taxon>
        <taxon>Thalassiosira</taxon>
    </lineage>
</organism>
<evidence type="ECO:0000313" key="2">
    <source>
        <dbReference type="EMBL" id="EJK75654.1"/>
    </source>
</evidence>